<keyword evidence="2" id="KW-1185">Reference proteome</keyword>
<feature type="non-terminal residue" evidence="1">
    <location>
        <position position="150"/>
    </location>
</feature>
<dbReference type="Proteomes" id="UP001357485">
    <property type="component" value="Unassembled WGS sequence"/>
</dbReference>
<name>A0ABR0ITB8_9PEZI</name>
<evidence type="ECO:0000313" key="1">
    <source>
        <dbReference type="EMBL" id="KAK5035827.1"/>
    </source>
</evidence>
<keyword evidence="1" id="KW-0418">Kinase</keyword>
<comment type="caution">
    <text evidence="1">The sequence shown here is derived from an EMBL/GenBank/DDBJ whole genome shotgun (WGS) entry which is preliminary data.</text>
</comment>
<protein>
    <submittedName>
        <fullName evidence="1">Chk1 protein kinase</fullName>
        <ecNumber evidence="1">2.7.13.3</ecNumber>
    </submittedName>
</protein>
<sequence>MPIDAACQTEESDMGNTPYRLEQNQNSLAVETSQDRTQAWLTPNTGTEQLKRAEHQGALKGGLSAVGLDMIDLTSILESSQVLSSELQVDRLLAKMTEIILESTGAELCGICVEDEEVGWSIAAVGTPDGVTAYPVGQPLDVVEDQVVRQ</sequence>
<organism evidence="1 2">
    <name type="scientific">Cryomyces antarcticus</name>
    <dbReference type="NCBI Taxonomy" id="329879"/>
    <lineage>
        <taxon>Eukaryota</taxon>
        <taxon>Fungi</taxon>
        <taxon>Dikarya</taxon>
        <taxon>Ascomycota</taxon>
        <taxon>Pezizomycotina</taxon>
        <taxon>Dothideomycetes</taxon>
        <taxon>Dothideomycetes incertae sedis</taxon>
        <taxon>Cryomyces</taxon>
    </lineage>
</organism>
<dbReference type="SUPFAM" id="SSF55781">
    <property type="entry name" value="GAF domain-like"/>
    <property type="match status" value="1"/>
</dbReference>
<evidence type="ECO:0000313" key="2">
    <source>
        <dbReference type="Proteomes" id="UP001357485"/>
    </source>
</evidence>
<dbReference type="GO" id="GO:0004673">
    <property type="term" value="F:protein histidine kinase activity"/>
    <property type="evidence" value="ECO:0007669"/>
    <property type="project" value="UniProtKB-EC"/>
</dbReference>
<reference evidence="1 2" key="1">
    <citation type="submission" date="2023-08" db="EMBL/GenBank/DDBJ databases">
        <title>Black Yeasts Isolated from many extreme environments.</title>
        <authorList>
            <person name="Coleine C."/>
            <person name="Stajich J.E."/>
            <person name="Selbmann L."/>
        </authorList>
    </citation>
    <scope>NUCLEOTIDE SEQUENCE [LARGE SCALE GENOMIC DNA]</scope>
    <source>
        <strain evidence="1 2">CCFEE 536</strain>
    </source>
</reference>
<dbReference type="InterPro" id="IPR029016">
    <property type="entry name" value="GAF-like_dom_sf"/>
</dbReference>
<dbReference type="Gene3D" id="3.30.450.40">
    <property type="match status" value="1"/>
</dbReference>
<dbReference type="EC" id="2.7.13.3" evidence="1"/>
<dbReference type="EMBL" id="JAVRRA010028550">
    <property type="protein sequence ID" value="KAK5035827.1"/>
    <property type="molecule type" value="Genomic_DNA"/>
</dbReference>
<proteinExistence type="predicted"/>
<gene>
    <name evidence="1" type="primary">CHK1_6</name>
    <name evidence="1" type="ORF">LTR16_011987</name>
</gene>
<keyword evidence="1" id="KW-0808">Transferase</keyword>
<accession>A0ABR0ITB8</accession>